<keyword evidence="3" id="KW-0808">Transferase</keyword>
<dbReference type="PIRSF" id="PIRSF000774">
    <property type="entry name" value="RpoN"/>
    <property type="match status" value="1"/>
</dbReference>
<keyword evidence="8" id="KW-0804">Transcription</keyword>
<sequence>MEIQSGLTNEQQPRLKLTNEMLVSLEILSLPIGEVLLILEKECQENPFLEINLISNNIGLESNPSDYWSDSEYESFDWIPAQKESFLGFVDQQIKVMFSGISYQVSQDIINNLSPLGFLELSPEEIAIKNNVSVEEVNSIRKEFMSLEGLGISAQNYQEYITFLLSSLREGSIIKEDVENYVILAISDPRRAKIEYEQIHNMIKSIPPYPSYSFEDIYEKISLVDAVLVTQEDRFEVEIFNEPEILFLNKEYLQLIKSSNHEAREFLNNKYQRAKILIRAIYKRNETLRGVIRFISNQQKLFLTGNSSFPISLTEQQVGKGLKIHQTTVSRAIKNKVIKTPRGFVSLKSLLTTGSTRGDKTRNQILHEVSELFRAFPEMKDKEVSNYLKEKKGIEVARRTISKYRQLLGATKKRKRDNDK</sequence>
<keyword evidence="7" id="KW-0238">DNA-binding</keyword>
<dbReference type="GO" id="GO:0001216">
    <property type="term" value="F:DNA-binding transcription activator activity"/>
    <property type="evidence" value="ECO:0007669"/>
    <property type="project" value="InterPro"/>
</dbReference>
<proteinExistence type="inferred from homology"/>
<protein>
    <submittedName>
        <fullName evidence="11">RNA polymerase sigma-54 factor</fullName>
    </submittedName>
</protein>
<comment type="caution">
    <text evidence="11">The sequence shown here is derived from an EMBL/GenBank/DDBJ whole genome shotgun (WGS) entry which is preliminary data.</text>
</comment>
<dbReference type="GO" id="GO:0006352">
    <property type="term" value="P:DNA-templated transcription initiation"/>
    <property type="evidence" value="ECO:0007669"/>
    <property type="project" value="InterPro"/>
</dbReference>
<dbReference type="InterPro" id="IPR000394">
    <property type="entry name" value="RNA_pol_sigma_54"/>
</dbReference>
<keyword evidence="4" id="KW-0548">Nucleotidyltransferase</keyword>
<dbReference type="AlphaFoldDB" id="A0A9E2BHX0"/>
<dbReference type="InterPro" id="IPR007634">
    <property type="entry name" value="RNA_pol_sigma_54_DNA-bd"/>
</dbReference>
<dbReference type="GO" id="GO:0003677">
    <property type="term" value="F:DNA binding"/>
    <property type="evidence" value="ECO:0007669"/>
    <property type="project" value="UniProtKB-KW"/>
</dbReference>
<feature type="domain" description="RNA polymerase sigma factor 54 core-binding" evidence="10">
    <location>
        <begin position="80"/>
        <end position="242"/>
    </location>
</feature>
<dbReference type="Pfam" id="PF04552">
    <property type="entry name" value="Sigma54_DBD"/>
    <property type="match status" value="1"/>
</dbReference>
<comment type="similarity">
    <text evidence="1">Belongs to the sigma-54 factor family.</text>
</comment>
<evidence type="ECO:0000256" key="7">
    <source>
        <dbReference type="ARBA" id="ARBA00023125"/>
    </source>
</evidence>
<evidence type="ECO:0000256" key="5">
    <source>
        <dbReference type="ARBA" id="ARBA00023015"/>
    </source>
</evidence>
<accession>A0A9E2BHX0</accession>
<keyword evidence="2" id="KW-0240">DNA-directed RNA polymerase</keyword>
<dbReference type="GO" id="GO:0000428">
    <property type="term" value="C:DNA-directed RNA polymerase complex"/>
    <property type="evidence" value="ECO:0007669"/>
    <property type="project" value="UniProtKB-KW"/>
</dbReference>
<evidence type="ECO:0000256" key="1">
    <source>
        <dbReference type="ARBA" id="ARBA00008798"/>
    </source>
</evidence>
<feature type="domain" description="RNA polymerase sigma factor 54 DNA-binding" evidence="9">
    <location>
        <begin position="265"/>
        <end position="415"/>
    </location>
</feature>
<dbReference type="GO" id="GO:0016987">
    <property type="term" value="F:sigma factor activity"/>
    <property type="evidence" value="ECO:0007669"/>
    <property type="project" value="UniProtKB-KW"/>
</dbReference>
<evidence type="ECO:0000313" key="11">
    <source>
        <dbReference type="EMBL" id="MBT9144460.1"/>
    </source>
</evidence>
<reference evidence="11 12" key="1">
    <citation type="journal article" date="2021" name="bioRxiv">
        <title>Unique metabolic strategies in Hadean analogues reveal hints for primordial physiology.</title>
        <authorList>
            <person name="Nobu M.K."/>
            <person name="Nakai R."/>
            <person name="Tamazawa S."/>
            <person name="Mori H."/>
            <person name="Toyoda A."/>
            <person name="Ijiri A."/>
            <person name="Suzuki S."/>
            <person name="Kurokawa K."/>
            <person name="Kamagata Y."/>
            <person name="Tamaki H."/>
        </authorList>
    </citation>
    <scope>NUCLEOTIDE SEQUENCE [LARGE SCALE GENOMIC DNA]</scope>
    <source>
        <strain evidence="11">BS525</strain>
    </source>
</reference>
<keyword evidence="6" id="KW-0731">Sigma factor</keyword>
<dbReference type="InterPro" id="IPR038709">
    <property type="entry name" value="RpoN_core-bd_sf"/>
</dbReference>
<evidence type="ECO:0000259" key="10">
    <source>
        <dbReference type="Pfam" id="PF04963"/>
    </source>
</evidence>
<evidence type="ECO:0000256" key="4">
    <source>
        <dbReference type="ARBA" id="ARBA00022695"/>
    </source>
</evidence>
<dbReference type="GO" id="GO:0016779">
    <property type="term" value="F:nucleotidyltransferase activity"/>
    <property type="evidence" value="ECO:0007669"/>
    <property type="project" value="UniProtKB-KW"/>
</dbReference>
<gene>
    <name evidence="11" type="primary">rpoN</name>
    <name evidence="11" type="ORF">DDT42_00301</name>
</gene>
<evidence type="ECO:0000256" key="6">
    <source>
        <dbReference type="ARBA" id="ARBA00023082"/>
    </source>
</evidence>
<dbReference type="PANTHER" id="PTHR32248">
    <property type="entry name" value="RNA POLYMERASE SIGMA-54 FACTOR"/>
    <property type="match status" value="1"/>
</dbReference>
<evidence type="ECO:0000313" key="12">
    <source>
        <dbReference type="Proteomes" id="UP000811545"/>
    </source>
</evidence>
<evidence type="ECO:0000256" key="2">
    <source>
        <dbReference type="ARBA" id="ARBA00022478"/>
    </source>
</evidence>
<dbReference type="Pfam" id="PF04963">
    <property type="entry name" value="Sigma54_CBD"/>
    <property type="match status" value="1"/>
</dbReference>
<evidence type="ECO:0000259" key="9">
    <source>
        <dbReference type="Pfam" id="PF04552"/>
    </source>
</evidence>
<name>A0A9E2BHX0_PSYF1</name>
<keyword evidence="5" id="KW-0805">Transcription regulation</keyword>
<dbReference type="Gene3D" id="1.10.10.1330">
    <property type="entry name" value="RNA polymerase sigma-54 factor, core-binding domain"/>
    <property type="match status" value="1"/>
</dbReference>
<dbReference type="Gene3D" id="1.10.10.60">
    <property type="entry name" value="Homeodomain-like"/>
    <property type="match status" value="1"/>
</dbReference>
<dbReference type="PROSITE" id="PS50044">
    <property type="entry name" value="SIGMA54_3"/>
    <property type="match status" value="1"/>
</dbReference>
<dbReference type="Proteomes" id="UP000811545">
    <property type="component" value="Unassembled WGS sequence"/>
</dbReference>
<evidence type="ECO:0000256" key="8">
    <source>
        <dbReference type="ARBA" id="ARBA00023163"/>
    </source>
</evidence>
<dbReference type="EMBL" id="QLTW01000008">
    <property type="protein sequence ID" value="MBT9144460.1"/>
    <property type="molecule type" value="Genomic_DNA"/>
</dbReference>
<dbReference type="Pfam" id="PF00309">
    <property type="entry name" value="Sigma54_AID"/>
    <property type="match status" value="1"/>
</dbReference>
<organism evidence="11 12">
    <name type="scientific">Psychracetigena formicireducens</name>
    <dbReference type="NCBI Taxonomy" id="2986056"/>
    <lineage>
        <taxon>Bacteria</taxon>
        <taxon>Bacillati</taxon>
        <taxon>Candidatus Lithacetigenota</taxon>
        <taxon>Candidatus Psychracetigena</taxon>
    </lineage>
</organism>
<dbReference type="PRINTS" id="PR00045">
    <property type="entry name" value="SIGMA54FCT"/>
</dbReference>
<dbReference type="InterPro" id="IPR007046">
    <property type="entry name" value="RNA_pol_sigma_54_core-bd"/>
</dbReference>
<evidence type="ECO:0000256" key="3">
    <source>
        <dbReference type="ARBA" id="ARBA00022679"/>
    </source>
</evidence>
<dbReference type="PANTHER" id="PTHR32248:SF4">
    <property type="entry name" value="RNA POLYMERASE SIGMA-54 FACTOR"/>
    <property type="match status" value="1"/>
</dbReference>